<comment type="caution">
    <text evidence="2">The sequence shown here is derived from an EMBL/GenBank/DDBJ whole genome shotgun (WGS) entry which is preliminary data.</text>
</comment>
<dbReference type="Pfam" id="PF01458">
    <property type="entry name" value="SUFBD_core"/>
    <property type="match status" value="1"/>
</dbReference>
<dbReference type="InterPro" id="IPR000825">
    <property type="entry name" value="SUF_FeS_clus_asmbl_SufBD_core"/>
</dbReference>
<dbReference type="GO" id="GO:0016226">
    <property type="term" value="P:iron-sulfur cluster assembly"/>
    <property type="evidence" value="ECO:0007669"/>
    <property type="project" value="InterPro"/>
</dbReference>
<protein>
    <submittedName>
        <fullName evidence="2">Fe-S cluster assembly protein SufD</fullName>
    </submittedName>
</protein>
<evidence type="ECO:0000313" key="2">
    <source>
        <dbReference type="EMBL" id="MDX5931311.1"/>
    </source>
</evidence>
<proteinExistence type="predicted"/>
<keyword evidence="3" id="KW-1185">Reference proteome</keyword>
<dbReference type="Proteomes" id="UP001279553">
    <property type="component" value="Unassembled WGS sequence"/>
</dbReference>
<gene>
    <name evidence="2" type="primary">sufD</name>
    <name evidence="2" type="ORF">SIL87_11090</name>
</gene>
<dbReference type="AlphaFoldDB" id="A0AAW9DQY5"/>
<evidence type="ECO:0000313" key="3">
    <source>
        <dbReference type="Proteomes" id="UP001279553"/>
    </source>
</evidence>
<name>A0AAW9DQY5_ACIAO</name>
<dbReference type="EMBL" id="JAWXYB010000018">
    <property type="protein sequence ID" value="MDX5931311.1"/>
    <property type="molecule type" value="Genomic_DNA"/>
</dbReference>
<dbReference type="InterPro" id="IPR037284">
    <property type="entry name" value="SUF_FeS_clus_asmbl_SufBD_sf"/>
</dbReference>
<dbReference type="RefSeq" id="WP_319614233.1">
    <property type="nucleotide sequence ID" value="NZ_JAWXYB010000018.1"/>
</dbReference>
<accession>A0AAW9DQY5</accession>
<reference evidence="2 3" key="1">
    <citation type="submission" date="2023-11" db="EMBL/GenBank/DDBJ databases">
        <title>MicrobeMod: A computational toolkit for identifying prokaryotic methylation and restriction-modification with nanopore sequencing.</title>
        <authorList>
            <person name="Crits-Christoph A."/>
            <person name="Kang S.C."/>
            <person name="Lee H."/>
            <person name="Ostrov N."/>
        </authorList>
    </citation>
    <scope>NUCLEOTIDE SEQUENCE [LARGE SCALE GENOMIC DNA]</scope>
    <source>
        <strain evidence="2 3">DSMZ 700</strain>
    </source>
</reference>
<dbReference type="PANTHER" id="PTHR43575">
    <property type="entry name" value="PROTEIN ABCI7, CHLOROPLASTIC"/>
    <property type="match status" value="1"/>
</dbReference>
<sequence length="403" mass="43518">MTVDTFFDRSDVASLVGGSVHREAAASLIRSQGWPTRRNEAWHFTDLNARLRTLDLALPAPPPDAASLVPETTGPRLVFVNGRYVEGLSHSLPFVTLRAFEPGPCGSAILPMVALNSAIATEGAAFEIAEGSDAGVVCLVSVADATYDSVISPRHRIVLQADAKLTIVEIAQGRGVYLHNPVIEIELAAGAVLKHYRLQNESIDAVHVTTILVDIGTRAQYEAFTLTCGAKLGRNEIHASLRGPNADVHLNAAQLLSGVQHGDITTVVAHHAPNCSSRQTVKSVLAGAARGVFQGRIEVDRVAQKTDGYQMNQALLLSPDAEIDCKPELEIFADDVKCSHGATIGALDPEQLFYLRSRGIPEAEARAILIRAFLDEALEPVTDHAAREVFETAITEWWHRNKL</sequence>
<dbReference type="InterPro" id="IPR055346">
    <property type="entry name" value="Fe-S_cluster_assembly_SufBD"/>
</dbReference>
<dbReference type="SUPFAM" id="SSF101960">
    <property type="entry name" value="Stabilizer of iron transporter SufD"/>
    <property type="match status" value="1"/>
</dbReference>
<dbReference type="NCBIfam" id="TIGR01981">
    <property type="entry name" value="sufD"/>
    <property type="match status" value="1"/>
</dbReference>
<feature type="domain" description="SUF system FeS cluster assembly SufBD core" evidence="1">
    <location>
        <begin position="149"/>
        <end position="373"/>
    </location>
</feature>
<organism evidence="2 3">
    <name type="scientific">Acidiphilium acidophilum</name>
    <name type="common">Thiobacillus acidophilus</name>
    <dbReference type="NCBI Taxonomy" id="76588"/>
    <lineage>
        <taxon>Bacteria</taxon>
        <taxon>Pseudomonadati</taxon>
        <taxon>Pseudomonadota</taxon>
        <taxon>Alphaproteobacteria</taxon>
        <taxon>Acetobacterales</taxon>
        <taxon>Acidocellaceae</taxon>
        <taxon>Acidiphilium</taxon>
    </lineage>
</organism>
<dbReference type="InterPro" id="IPR011542">
    <property type="entry name" value="SUF_FeS_clus_asmbl_SufD"/>
</dbReference>
<dbReference type="PANTHER" id="PTHR43575:SF1">
    <property type="entry name" value="PROTEIN ABCI7, CHLOROPLASTIC"/>
    <property type="match status" value="1"/>
</dbReference>
<evidence type="ECO:0000259" key="1">
    <source>
        <dbReference type="Pfam" id="PF01458"/>
    </source>
</evidence>